<dbReference type="AlphaFoldDB" id="A0A1C7N562"/>
<dbReference type="SUPFAM" id="SSF81411">
    <property type="entry name" value="Mitochondrial cytochrome c oxidase subunit VIa"/>
    <property type="match status" value="1"/>
</dbReference>
<organism evidence="7 8">
    <name type="scientific">Choanephora cucurbitarum</name>
    <dbReference type="NCBI Taxonomy" id="101091"/>
    <lineage>
        <taxon>Eukaryota</taxon>
        <taxon>Fungi</taxon>
        <taxon>Fungi incertae sedis</taxon>
        <taxon>Mucoromycota</taxon>
        <taxon>Mucoromycotina</taxon>
        <taxon>Mucoromycetes</taxon>
        <taxon>Mucorales</taxon>
        <taxon>Mucorineae</taxon>
        <taxon>Choanephoraceae</taxon>
        <taxon>Choanephoroideae</taxon>
        <taxon>Choanephora</taxon>
    </lineage>
</organism>
<dbReference type="PANTHER" id="PTHR11504:SF0">
    <property type="entry name" value="CYTOCHROME C OXIDASE SUBUNIT"/>
    <property type="match status" value="1"/>
</dbReference>
<dbReference type="GO" id="GO:0030234">
    <property type="term" value="F:enzyme regulator activity"/>
    <property type="evidence" value="ECO:0007669"/>
    <property type="project" value="TreeGrafter"/>
</dbReference>
<proteinExistence type="inferred from homology"/>
<dbReference type="InParanoid" id="A0A1C7N562"/>
<dbReference type="Proteomes" id="UP000093000">
    <property type="component" value="Unassembled WGS sequence"/>
</dbReference>
<evidence type="ECO:0000256" key="4">
    <source>
        <dbReference type="ARBA" id="ARBA00023128"/>
    </source>
</evidence>
<name>A0A1C7N562_9FUNG</name>
<dbReference type="GO" id="GO:0006123">
    <property type="term" value="P:mitochondrial electron transport, cytochrome c to oxygen"/>
    <property type="evidence" value="ECO:0007669"/>
    <property type="project" value="TreeGrafter"/>
</dbReference>
<comment type="subcellular location">
    <subcellularLocation>
        <location evidence="1">Mitochondrion inner membrane</location>
    </subcellularLocation>
</comment>
<evidence type="ECO:0000256" key="5">
    <source>
        <dbReference type="ARBA" id="ARBA00023136"/>
    </source>
</evidence>
<keyword evidence="4" id="KW-0496">Mitochondrion</keyword>
<sequence>MASRIVNSQLTASLKRAGARFQSTAAAAEGDFVAQRNAVKEHAASSASTWKKISIFVVIPALVATSINTYNLYEAHLEHQKHHPKEWVKYPYINFRARQAFWGPESLFFNPNVNLSVKEE</sequence>
<dbReference type="InterPro" id="IPR036418">
    <property type="entry name" value="Cyt_c_oxidase_su6a_sf"/>
</dbReference>
<evidence type="ECO:0000256" key="3">
    <source>
        <dbReference type="ARBA" id="ARBA00022946"/>
    </source>
</evidence>
<comment type="similarity">
    <text evidence="6">Belongs to the cytochrome c oxidase subunit 6A family.</text>
</comment>
<dbReference type="GO" id="GO:0005743">
    <property type="term" value="C:mitochondrial inner membrane"/>
    <property type="evidence" value="ECO:0007669"/>
    <property type="project" value="UniProtKB-SubCell"/>
</dbReference>
<dbReference type="OrthoDB" id="5947505at2759"/>
<evidence type="ECO:0000256" key="6">
    <source>
        <dbReference type="RuleBase" id="RU004396"/>
    </source>
</evidence>
<keyword evidence="8" id="KW-1185">Reference proteome</keyword>
<dbReference type="InterPro" id="IPR001349">
    <property type="entry name" value="Cyt_c_oxidase_su6a"/>
</dbReference>
<dbReference type="Pfam" id="PF02046">
    <property type="entry name" value="COX6A"/>
    <property type="match status" value="1"/>
</dbReference>
<evidence type="ECO:0000256" key="2">
    <source>
        <dbReference type="ARBA" id="ARBA00022792"/>
    </source>
</evidence>
<dbReference type="Gene3D" id="4.10.95.10">
    <property type="entry name" value="Cytochrome c oxidase, subunit VIa"/>
    <property type="match status" value="1"/>
</dbReference>
<reference evidence="7 8" key="1">
    <citation type="submission" date="2016-03" db="EMBL/GenBank/DDBJ databases">
        <title>Choanephora cucurbitarum.</title>
        <authorList>
            <person name="Min B."/>
            <person name="Park H."/>
            <person name="Park J.-H."/>
            <person name="Shin H.-D."/>
            <person name="Choi I.-G."/>
        </authorList>
    </citation>
    <scope>NUCLEOTIDE SEQUENCE [LARGE SCALE GENOMIC DNA]</scope>
    <source>
        <strain evidence="7 8">KUS-F28377</strain>
    </source>
</reference>
<gene>
    <name evidence="7" type="primary">COX13</name>
    <name evidence="7" type="ORF">A0J61_07699</name>
</gene>
<accession>A0A1C7N562</accession>
<dbReference type="PANTHER" id="PTHR11504">
    <property type="entry name" value="CYTOCHROME C OXIDASE POLYPEPTIDE VIA"/>
    <property type="match status" value="1"/>
</dbReference>
<protein>
    <submittedName>
        <fullName evidence="7">Cytochrome c oxidase subunit 6A, mitochondrial</fullName>
    </submittedName>
</protein>
<comment type="caution">
    <text evidence="7">The sequence shown here is derived from an EMBL/GenBank/DDBJ whole genome shotgun (WGS) entry which is preliminary data.</text>
</comment>
<keyword evidence="2" id="KW-0999">Mitochondrion inner membrane</keyword>
<keyword evidence="3" id="KW-0809">Transit peptide</keyword>
<evidence type="ECO:0000256" key="1">
    <source>
        <dbReference type="ARBA" id="ARBA00004273"/>
    </source>
</evidence>
<dbReference type="STRING" id="101091.A0A1C7N562"/>
<evidence type="ECO:0000313" key="8">
    <source>
        <dbReference type="Proteomes" id="UP000093000"/>
    </source>
</evidence>
<dbReference type="EMBL" id="LUGH01000535">
    <property type="protein sequence ID" value="OBZ84252.1"/>
    <property type="molecule type" value="Genomic_DNA"/>
</dbReference>
<keyword evidence="5" id="KW-0472">Membrane</keyword>
<evidence type="ECO:0000313" key="7">
    <source>
        <dbReference type="EMBL" id="OBZ84252.1"/>
    </source>
</evidence>
<dbReference type="FunCoup" id="A0A1C7N562">
    <property type="interactions" value="97"/>
</dbReference>